<dbReference type="EMBL" id="JAZEIP010000059">
    <property type="protein sequence ID" value="MEE4043039.1"/>
    <property type="molecule type" value="Genomic_DNA"/>
</dbReference>
<evidence type="ECO:0000313" key="2">
    <source>
        <dbReference type="Proteomes" id="UP001343600"/>
    </source>
</evidence>
<dbReference type="Proteomes" id="UP001343600">
    <property type="component" value="Unassembled WGS sequence"/>
</dbReference>
<gene>
    <name evidence="1" type="ORF">V2I87_23350</name>
</gene>
<reference evidence="1 2" key="1">
    <citation type="submission" date="2024-01" db="EMBL/GenBank/DDBJ databases">
        <title>Characterization of Pseudomonas viridiflava in Georgia, USA.</title>
        <authorList>
            <person name="Zhao M."/>
            <person name="Dutta B."/>
        </authorList>
    </citation>
    <scope>NUCLEOTIDE SEQUENCE [LARGE SCALE GENOMIC DNA]</scope>
    <source>
        <strain evidence="1 2">21GA0539</strain>
    </source>
</reference>
<dbReference type="RefSeq" id="WP_232917743.1">
    <property type="nucleotide sequence ID" value="NZ_JAEIJH010000015.1"/>
</dbReference>
<protein>
    <submittedName>
        <fullName evidence="1">Uncharacterized protein</fullName>
    </submittedName>
</protein>
<name>A0ABU7NDN0_PSEVI</name>
<evidence type="ECO:0000313" key="1">
    <source>
        <dbReference type="EMBL" id="MEE4043039.1"/>
    </source>
</evidence>
<accession>A0ABU7NDN0</accession>
<organism evidence="1 2">
    <name type="scientific">Pseudomonas viridiflava</name>
    <name type="common">Phytomonas viridiflava</name>
    <dbReference type="NCBI Taxonomy" id="33069"/>
    <lineage>
        <taxon>Bacteria</taxon>
        <taxon>Pseudomonadati</taxon>
        <taxon>Pseudomonadota</taxon>
        <taxon>Gammaproteobacteria</taxon>
        <taxon>Pseudomonadales</taxon>
        <taxon>Pseudomonadaceae</taxon>
        <taxon>Pseudomonas</taxon>
    </lineage>
</organism>
<proteinExistence type="predicted"/>
<keyword evidence="2" id="KW-1185">Reference proteome</keyword>
<sequence>MSNECKVLSIEPTQEMLDAITTERKKGNGALQCWYAAFAAAPQPPALGGVPAGLDLQRIVTEALMGMIAAMTSTSPPANEPPPPFIQAGIDRAVSRISAHLAPLQAEIERLKAELAWSESDSRKQAAEIDQFKVRCDELEKTIDLNPCGGPVCDGDPDSCEKNEGYGCKCSAALSKPAGSEQESSLEIPSRTIKLSGCEFTEDDLLRRAVRAVGGSRRNTLPRWALVRDAFGCGSGVGTALCRRFGFDPEEILKA</sequence>
<comment type="caution">
    <text evidence="1">The sequence shown here is derived from an EMBL/GenBank/DDBJ whole genome shotgun (WGS) entry which is preliminary data.</text>
</comment>